<reference evidence="1 2" key="1">
    <citation type="submission" date="2016-10" db="EMBL/GenBank/DDBJ databases">
        <authorList>
            <person name="de Groot N.N."/>
        </authorList>
    </citation>
    <scope>NUCLEOTIDE SEQUENCE [LARGE SCALE GENOMIC DNA]</scope>
    <source>
        <strain evidence="1 2">MT12</strain>
    </source>
</reference>
<gene>
    <name evidence="1" type="ORF">SAMN05444164_3289</name>
</gene>
<dbReference type="EMBL" id="FNTH01000001">
    <property type="protein sequence ID" value="SEC98116.1"/>
    <property type="molecule type" value="Genomic_DNA"/>
</dbReference>
<protein>
    <recommendedName>
        <fullName evidence="3">Transposase</fullName>
    </recommendedName>
</protein>
<proteinExistence type="predicted"/>
<dbReference type="AlphaFoldDB" id="A0A1H4WXP2"/>
<evidence type="ECO:0000313" key="2">
    <source>
        <dbReference type="Proteomes" id="UP000198992"/>
    </source>
</evidence>
<name>A0A1H4WXP2_9BRAD</name>
<sequence>MVAAIDLTSTVLDDIVIDMMDWIDVFNEPPGSISRIDRKTSTYRRLEAAQSRLT</sequence>
<organism evidence="1 2">
    <name type="scientific">Bradyrhizobium erythrophlei</name>
    <dbReference type="NCBI Taxonomy" id="1437360"/>
    <lineage>
        <taxon>Bacteria</taxon>
        <taxon>Pseudomonadati</taxon>
        <taxon>Pseudomonadota</taxon>
        <taxon>Alphaproteobacteria</taxon>
        <taxon>Hyphomicrobiales</taxon>
        <taxon>Nitrobacteraceae</taxon>
        <taxon>Bradyrhizobium</taxon>
    </lineage>
</organism>
<evidence type="ECO:0000313" key="1">
    <source>
        <dbReference type="EMBL" id="SEC98116.1"/>
    </source>
</evidence>
<evidence type="ECO:0008006" key="3">
    <source>
        <dbReference type="Google" id="ProtNLM"/>
    </source>
</evidence>
<dbReference type="Proteomes" id="UP000198992">
    <property type="component" value="Unassembled WGS sequence"/>
</dbReference>
<dbReference type="RefSeq" id="WP_171947734.1">
    <property type="nucleotide sequence ID" value="NZ_FNTH01000001.1"/>
</dbReference>
<accession>A0A1H4WXP2</accession>